<name>A0ABT4UVR7_9PSEU</name>
<dbReference type="Gene3D" id="3.30.460.40">
    <property type="match status" value="1"/>
</dbReference>
<organism evidence="1 2">
    <name type="scientific">Saccharopolyspora oryzae</name>
    <dbReference type="NCBI Taxonomy" id="2997343"/>
    <lineage>
        <taxon>Bacteria</taxon>
        <taxon>Bacillati</taxon>
        <taxon>Actinomycetota</taxon>
        <taxon>Actinomycetes</taxon>
        <taxon>Pseudonocardiales</taxon>
        <taxon>Pseudonocardiaceae</taxon>
        <taxon>Saccharopolyspora</taxon>
    </lineage>
</organism>
<gene>
    <name evidence="1" type="ORF">OU415_10215</name>
</gene>
<comment type="caution">
    <text evidence="1">The sequence shown here is derived from an EMBL/GenBank/DDBJ whole genome shotgun (WGS) entry which is preliminary data.</text>
</comment>
<dbReference type="Proteomes" id="UP001210380">
    <property type="component" value="Unassembled WGS sequence"/>
</dbReference>
<sequence length="212" mass="23630">MARTHTPWGDWEPAAPADVHELFAEFPAPWWLAGGFAVELALGHSLCEHGDIDVLVLRRDHLAVQEVLRGWELWAADPPGALRPWRAGEVLPAGVCDVWCRPAADQPWRIQIMVDESEGECWTSRRNPRVRRSVRSIGRIGEGGIPYLAPEILLFYKAKNTRAKDETDFAALLPLLGAEQRRWLAEAIRDTCGSHPWLSRIGPVLGSPGCCC</sequence>
<accession>A0ABT4UVR7</accession>
<dbReference type="InterPro" id="IPR043519">
    <property type="entry name" value="NT_sf"/>
</dbReference>
<dbReference type="EMBL" id="JAQGLA010000011">
    <property type="protein sequence ID" value="MDA3625811.1"/>
    <property type="molecule type" value="Genomic_DNA"/>
</dbReference>
<dbReference type="RefSeq" id="WP_270948387.1">
    <property type="nucleotide sequence ID" value="NZ_JAQGLA010000011.1"/>
</dbReference>
<evidence type="ECO:0000313" key="2">
    <source>
        <dbReference type="Proteomes" id="UP001210380"/>
    </source>
</evidence>
<evidence type="ECO:0000313" key="1">
    <source>
        <dbReference type="EMBL" id="MDA3625811.1"/>
    </source>
</evidence>
<keyword evidence="2" id="KW-1185">Reference proteome</keyword>
<dbReference type="Pfam" id="PF10706">
    <property type="entry name" value="Aminoglyc_resit"/>
    <property type="match status" value="1"/>
</dbReference>
<dbReference type="SUPFAM" id="SSF81301">
    <property type="entry name" value="Nucleotidyltransferase"/>
    <property type="match status" value="1"/>
</dbReference>
<reference evidence="1 2" key="1">
    <citation type="submission" date="2022-11" db="EMBL/GenBank/DDBJ databases">
        <title>Draft genome sequence of Saccharopolyspora sp. WRP15-2 isolated from rhizosphere soils of wild rice in Thailand.</title>
        <authorList>
            <person name="Duangmal K."/>
            <person name="Kammanee S."/>
            <person name="Muangham S."/>
        </authorList>
    </citation>
    <scope>NUCLEOTIDE SEQUENCE [LARGE SCALE GENOMIC DNA]</scope>
    <source>
        <strain evidence="1 2">WRP15-2</strain>
    </source>
</reference>
<dbReference type="InterPro" id="IPR019646">
    <property type="entry name" value="Aminoglyc_AdlTrfase"/>
</dbReference>
<proteinExistence type="predicted"/>
<protein>
    <submittedName>
        <fullName evidence="1">Amino acid transporter</fullName>
    </submittedName>
</protein>